<dbReference type="Proteomes" id="UP000263012">
    <property type="component" value="Chromosome"/>
</dbReference>
<feature type="transmembrane region" description="Helical" evidence="1">
    <location>
        <begin position="20"/>
        <end position="42"/>
    </location>
</feature>
<evidence type="ECO:0000313" key="3">
    <source>
        <dbReference type="Proteomes" id="UP000263012"/>
    </source>
</evidence>
<dbReference type="AlphaFoldDB" id="A0A343TKT4"/>
<reference evidence="3" key="1">
    <citation type="submission" date="2017-11" db="EMBL/GenBank/DDBJ databases">
        <title>Phenotypic and genomic properties of facultatively anaerobic sulfur-reducing natronoarchaea from hypersaline soda lakes.</title>
        <authorList>
            <person name="Sorokin D.Y."/>
            <person name="Kublanov I.V."/>
            <person name="Roman P."/>
            <person name="Sinninghe Damste J.S."/>
            <person name="Golyshin P.N."/>
            <person name="Rojo D."/>
            <person name="Ciordia S."/>
            <person name="Mena M.D.C."/>
            <person name="Ferrer M."/>
            <person name="Messina E."/>
            <person name="Smedile F."/>
            <person name="La Spada G."/>
            <person name="La Cono V."/>
            <person name="Yakimov M.M."/>
        </authorList>
    </citation>
    <scope>NUCLEOTIDE SEQUENCE [LARGE SCALE GENOMIC DNA]</scope>
    <source>
        <strain evidence="3">AArc-Sl</strain>
    </source>
</reference>
<evidence type="ECO:0000256" key="1">
    <source>
        <dbReference type="SAM" id="Phobius"/>
    </source>
</evidence>
<sequence>MYRGEKHMADKEFGLSRRKVLVGLGAVGVASAGAGLGMTAYFSDEESFVGNSLTAGELDLYVHVDYSEDQGSFAQWSTPAGTYVQGGVIGESVSDEETGISLEEGEPLSIQVVDLKPGDSGEGEFCFSIVDNPAYMWMCGELTANDQNGTTEPEEAALEELFGEIPDDGQLADAMEVTLSYCTEGETNEEIVSGSLAEVMAALQAGVPLYGDGNPDAPVANRPAFEGVDTPFVEDEPNTAQTCVCFEWEVPTTVGNEIQTDSVEFDFSFYAEQERHNDGLTNPCVVTREGEGWGKAEEELEEPSWHARGIYGDGGGAANRELDIRDPDDLPIHSGDENYAWQNGQAVPFSLTIDGGDAKWNVDGTEVLVDDAPLPVADGIGVTVKTRDADASITVEDVMLNGSSPTGADSVSASGSATTNYLMIEGATLQEGDVVSGMVTMSWNATPGREDIGFRVDV</sequence>
<evidence type="ECO:0008006" key="4">
    <source>
        <dbReference type="Google" id="ProtNLM"/>
    </source>
</evidence>
<dbReference type="NCBIfam" id="NF041928">
    <property type="entry name" value="choice_anch_W"/>
    <property type="match status" value="1"/>
</dbReference>
<protein>
    <recommendedName>
        <fullName evidence="4">SipW-cognate class signal peptide</fullName>
    </recommendedName>
</protein>
<organism evidence="2 3">
    <name type="scientific">Halalkaliarchaeum desulfuricum</name>
    <dbReference type="NCBI Taxonomy" id="2055893"/>
    <lineage>
        <taxon>Archaea</taxon>
        <taxon>Methanobacteriati</taxon>
        <taxon>Methanobacteriota</taxon>
        <taxon>Stenosarchaea group</taxon>
        <taxon>Halobacteria</taxon>
        <taxon>Halobacteriales</taxon>
        <taxon>Haloferacaceae</taxon>
        <taxon>Halalkaliarchaeum</taxon>
    </lineage>
</organism>
<name>A0A343TKT4_9EURY</name>
<keyword evidence="1" id="KW-1133">Transmembrane helix</keyword>
<evidence type="ECO:0000313" key="2">
    <source>
        <dbReference type="EMBL" id="AUX09706.1"/>
    </source>
</evidence>
<dbReference type="EMBL" id="CP025066">
    <property type="protein sequence ID" value="AUX09706.1"/>
    <property type="molecule type" value="Genomic_DNA"/>
</dbReference>
<dbReference type="InterPro" id="IPR049671">
    <property type="entry name" value="Choice_anch_W"/>
</dbReference>
<keyword evidence="1" id="KW-0472">Membrane</keyword>
<proteinExistence type="predicted"/>
<gene>
    <name evidence="2" type="ORF">AArcSl_2081</name>
</gene>
<dbReference type="KEGG" id="hdf:AArcSl_2081"/>
<keyword evidence="1" id="KW-0812">Transmembrane</keyword>
<keyword evidence="3" id="KW-1185">Reference proteome</keyword>
<accession>A0A343TKT4</accession>